<protein>
    <submittedName>
        <fullName evidence="1">Uncharacterized protein</fullName>
    </submittedName>
</protein>
<evidence type="ECO:0000313" key="1">
    <source>
        <dbReference type="EMBL" id="CAG6638459.1"/>
    </source>
</evidence>
<dbReference type="EMBL" id="HBUF01102774">
    <property type="protein sequence ID" value="CAG6638459.1"/>
    <property type="molecule type" value="Transcribed_RNA"/>
</dbReference>
<proteinExistence type="predicted"/>
<dbReference type="AlphaFoldDB" id="A0A8D8QWE6"/>
<name>A0A8D8QWE6_9HEMI</name>
<organism evidence="1">
    <name type="scientific">Cacopsylla melanoneura</name>
    <dbReference type="NCBI Taxonomy" id="428564"/>
    <lineage>
        <taxon>Eukaryota</taxon>
        <taxon>Metazoa</taxon>
        <taxon>Ecdysozoa</taxon>
        <taxon>Arthropoda</taxon>
        <taxon>Hexapoda</taxon>
        <taxon>Insecta</taxon>
        <taxon>Pterygota</taxon>
        <taxon>Neoptera</taxon>
        <taxon>Paraneoptera</taxon>
        <taxon>Hemiptera</taxon>
        <taxon>Sternorrhyncha</taxon>
        <taxon>Psylloidea</taxon>
        <taxon>Psyllidae</taxon>
        <taxon>Psyllinae</taxon>
        <taxon>Cacopsylla</taxon>
    </lineage>
</organism>
<sequence length="162" mass="19153">MRSEKLKLILALLSEEIELSTTRQKRLMVLARQLTSGSDQHMLLYVRALLTSPTFHQRPEAFSETWIEKYIEMDFFRLFRMTKETFNRLCNMLIQEADLETVWTQGKEPIHPRKMVQIALRYYSSQETIREIGNQFNVADSTVYTIRTKCTRSLLKIMGNII</sequence>
<accession>A0A8D8QWE6</accession>
<reference evidence="1" key="1">
    <citation type="submission" date="2021-05" db="EMBL/GenBank/DDBJ databases">
        <authorList>
            <person name="Alioto T."/>
            <person name="Alioto T."/>
            <person name="Gomez Garrido J."/>
        </authorList>
    </citation>
    <scope>NUCLEOTIDE SEQUENCE</scope>
</reference>